<dbReference type="Gene3D" id="2.40.50.1020">
    <property type="entry name" value="LytTr DNA-binding domain"/>
    <property type="match status" value="1"/>
</dbReference>
<comment type="caution">
    <text evidence="6">The sequence shown here is derived from an EMBL/GenBank/DDBJ whole genome shotgun (WGS) entry which is preliminary data.</text>
</comment>
<dbReference type="SMART" id="SM00448">
    <property type="entry name" value="REC"/>
    <property type="match status" value="1"/>
</dbReference>
<reference evidence="6 7" key="1">
    <citation type="submission" date="2020-08" db="EMBL/GenBank/DDBJ databases">
        <title>Genome public.</title>
        <authorList>
            <person name="Liu C."/>
            <person name="Sun Q."/>
        </authorList>
    </citation>
    <scope>NUCLEOTIDE SEQUENCE [LARGE SCALE GENOMIC DNA]</scope>
    <source>
        <strain evidence="6 7">NSJ-43</strain>
    </source>
</reference>
<sequence length="239" mass="27631">MNIFICDDNEADIAQIRSYTKIYFAMEPYDPLVKGFTSGDDLLNDPLIPDIVFLDIEMPGLNGINTATELIKRNPSVLIIIVTSHLDYLDDAMKIHVFRYLTKPVEKKRLSRSLADAVKIYAEANATAIVYTRRHGPIALKKSDIICIEAEGRYSYVYTKDDKIDSVNSLSEWMNVLAGINKSYNFYQVHRSFIINMNYITNYSPTELSLSNGFMTIPLARRKRVEFKRQYLRHLERIR</sequence>
<evidence type="ECO:0000256" key="2">
    <source>
        <dbReference type="ARBA" id="ARBA00024867"/>
    </source>
</evidence>
<organism evidence="6 7">
    <name type="scientific">Lachnospira hominis</name>
    <name type="common">ex Liu et al. 2021</name>
    <dbReference type="NCBI Taxonomy" id="2763051"/>
    <lineage>
        <taxon>Bacteria</taxon>
        <taxon>Bacillati</taxon>
        <taxon>Bacillota</taxon>
        <taxon>Clostridia</taxon>
        <taxon>Lachnospirales</taxon>
        <taxon>Lachnospiraceae</taxon>
        <taxon>Lachnospira</taxon>
    </lineage>
</organism>
<feature type="domain" description="HTH LytTR-type" evidence="5">
    <location>
        <begin position="129"/>
        <end position="233"/>
    </location>
</feature>
<evidence type="ECO:0000313" key="7">
    <source>
        <dbReference type="Proteomes" id="UP000628463"/>
    </source>
</evidence>
<evidence type="ECO:0000256" key="1">
    <source>
        <dbReference type="ARBA" id="ARBA00018672"/>
    </source>
</evidence>
<comment type="function">
    <text evidence="2">May play the central regulatory role in sporulation. It may be an element of the effector pathway responsible for the activation of sporulation genes in response to nutritional stress. Spo0A may act in concert with spo0H (a sigma factor) to control the expression of some genes that are critical to the sporulation process.</text>
</comment>
<dbReference type="RefSeq" id="WP_021865959.1">
    <property type="nucleotide sequence ID" value="NZ_JACOPD010000002.1"/>
</dbReference>
<dbReference type="PANTHER" id="PTHR37299:SF1">
    <property type="entry name" value="STAGE 0 SPORULATION PROTEIN A HOMOLOG"/>
    <property type="match status" value="1"/>
</dbReference>
<dbReference type="PROSITE" id="PS50110">
    <property type="entry name" value="RESPONSE_REGULATORY"/>
    <property type="match status" value="1"/>
</dbReference>
<dbReference type="Pfam" id="PF00072">
    <property type="entry name" value="Response_reg"/>
    <property type="match status" value="1"/>
</dbReference>
<dbReference type="PANTHER" id="PTHR37299">
    <property type="entry name" value="TRANSCRIPTIONAL REGULATOR-RELATED"/>
    <property type="match status" value="1"/>
</dbReference>
<proteinExistence type="predicted"/>
<dbReference type="Proteomes" id="UP000628463">
    <property type="component" value="Unassembled WGS sequence"/>
</dbReference>
<gene>
    <name evidence="6" type="ORF">H8S01_03480</name>
</gene>
<evidence type="ECO:0000259" key="5">
    <source>
        <dbReference type="PROSITE" id="PS50930"/>
    </source>
</evidence>
<dbReference type="Gene3D" id="3.40.50.2300">
    <property type="match status" value="1"/>
</dbReference>
<feature type="domain" description="Response regulatory" evidence="4">
    <location>
        <begin position="2"/>
        <end position="118"/>
    </location>
</feature>
<protein>
    <recommendedName>
        <fullName evidence="1">Stage 0 sporulation protein A homolog</fullName>
    </recommendedName>
</protein>
<keyword evidence="7" id="KW-1185">Reference proteome</keyword>
<dbReference type="EMBL" id="JACOPD010000002">
    <property type="protein sequence ID" value="MBC5680024.1"/>
    <property type="molecule type" value="Genomic_DNA"/>
</dbReference>
<dbReference type="SMART" id="SM00850">
    <property type="entry name" value="LytTR"/>
    <property type="match status" value="1"/>
</dbReference>
<name>A0ABR7FXW9_9FIRM</name>
<dbReference type="InterPro" id="IPR001789">
    <property type="entry name" value="Sig_transdc_resp-reg_receiver"/>
</dbReference>
<dbReference type="InterPro" id="IPR046947">
    <property type="entry name" value="LytR-like"/>
</dbReference>
<dbReference type="SUPFAM" id="SSF52172">
    <property type="entry name" value="CheY-like"/>
    <property type="match status" value="1"/>
</dbReference>
<dbReference type="InterPro" id="IPR011006">
    <property type="entry name" value="CheY-like_superfamily"/>
</dbReference>
<dbReference type="Pfam" id="PF04397">
    <property type="entry name" value="LytTR"/>
    <property type="match status" value="1"/>
</dbReference>
<feature type="modified residue" description="4-aspartylphosphate" evidence="3">
    <location>
        <position position="55"/>
    </location>
</feature>
<dbReference type="InterPro" id="IPR007492">
    <property type="entry name" value="LytTR_DNA-bd_dom"/>
</dbReference>
<accession>A0ABR7FXW9</accession>
<keyword evidence="3" id="KW-0597">Phosphoprotein</keyword>
<evidence type="ECO:0000259" key="4">
    <source>
        <dbReference type="PROSITE" id="PS50110"/>
    </source>
</evidence>
<evidence type="ECO:0000313" key="6">
    <source>
        <dbReference type="EMBL" id="MBC5680024.1"/>
    </source>
</evidence>
<evidence type="ECO:0000256" key="3">
    <source>
        <dbReference type="PROSITE-ProRule" id="PRU00169"/>
    </source>
</evidence>
<dbReference type="PROSITE" id="PS50930">
    <property type="entry name" value="HTH_LYTTR"/>
    <property type="match status" value="1"/>
</dbReference>